<dbReference type="CDD" id="cd13666">
    <property type="entry name" value="PBP2_TRAP_DctP_like_1"/>
    <property type="match status" value="1"/>
</dbReference>
<evidence type="ECO:0000313" key="6">
    <source>
        <dbReference type="Proteomes" id="UP000285908"/>
    </source>
</evidence>
<keyword evidence="3" id="KW-0574">Periplasm</keyword>
<organism evidence="5 6">
    <name type="scientific">Mesobaculum littorinae</name>
    <dbReference type="NCBI Taxonomy" id="2486419"/>
    <lineage>
        <taxon>Bacteria</taxon>
        <taxon>Pseudomonadati</taxon>
        <taxon>Pseudomonadota</taxon>
        <taxon>Alphaproteobacteria</taxon>
        <taxon>Rhodobacterales</taxon>
        <taxon>Roseobacteraceae</taxon>
        <taxon>Mesobaculum</taxon>
    </lineage>
</organism>
<name>A0A438AHG7_9RHOB</name>
<keyword evidence="2 4" id="KW-0732">Signal</keyword>
<dbReference type="EMBL" id="RQXX01000003">
    <property type="protein sequence ID" value="RVV98132.1"/>
    <property type="molecule type" value="Genomic_DNA"/>
</dbReference>
<evidence type="ECO:0000256" key="1">
    <source>
        <dbReference type="ARBA" id="ARBA00004418"/>
    </source>
</evidence>
<feature type="signal peptide" evidence="4">
    <location>
        <begin position="1"/>
        <end position="20"/>
    </location>
</feature>
<comment type="caution">
    <text evidence="5">The sequence shown here is derived from an EMBL/GenBank/DDBJ whole genome shotgun (WGS) entry which is preliminary data.</text>
</comment>
<dbReference type="GO" id="GO:0055085">
    <property type="term" value="P:transmembrane transport"/>
    <property type="evidence" value="ECO:0007669"/>
    <property type="project" value="InterPro"/>
</dbReference>
<evidence type="ECO:0000256" key="2">
    <source>
        <dbReference type="ARBA" id="ARBA00022729"/>
    </source>
</evidence>
<feature type="chain" id="PRO_5019556324" evidence="4">
    <location>
        <begin position="21"/>
        <end position="371"/>
    </location>
</feature>
<dbReference type="GO" id="GO:0042597">
    <property type="term" value="C:periplasmic space"/>
    <property type="evidence" value="ECO:0007669"/>
    <property type="project" value="UniProtKB-SubCell"/>
</dbReference>
<dbReference type="Gene3D" id="3.40.190.170">
    <property type="entry name" value="Bacterial extracellular solute-binding protein, family 7"/>
    <property type="match status" value="1"/>
</dbReference>
<evidence type="ECO:0000256" key="3">
    <source>
        <dbReference type="ARBA" id="ARBA00022764"/>
    </source>
</evidence>
<dbReference type="AlphaFoldDB" id="A0A438AHG7"/>
<dbReference type="OrthoDB" id="7239472at2"/>
<protein>
    <submittedName>
        <fullName evidence="5">C4-dicarboxylate ABC transporter substrate-binding protein</fullName>
    </submittedName>
</protein>
<dbReference type="NCBIfam" id="NF037995">
    <property type="entry name" value="TRAP_S1"/>
    <property type="match status" value="1"/>
</dbReference>
<evidence type="ECO:0000256" key="4">
    <source>
        <dbReference type="SAM" id="SignalP"/>
    </source>
</evidence>
<dbReference type="InterPro" id="IPR018389">
    <property type="entry name" value="DctP_fam"/>
</dbReference>
<dbReference type="Pfam" id="PF03480">
    <property type="entry name" value="DctP"/>
    <property type="match status" value="1"/>
</dbReference>
<reference evidence="5 6" key="1">
    <citation type="submission" date="2018-11" db="EMBL/GenBank/DDBJ databases">
        <title>Mesobaculum littorinae gen. nov., sp. nov., isolated from Littorina scabra that represents a novel genus of the order Rhodobacteraceae.</title>
        <authorList>
            <person name="Li F."/>
        </authorList>
    </citation>
    <scope>NUCLEOTIDE SEQUENCE [LARGE SCALE GENOMIC DNA]</scope>
    <source>
        <strain evidence="5 6">M0103</strain>
    </source>
</reference>
<dbReference type="RefSeq" id="WP_127906798.1">
    <property type="nucleotide sequence ID" value="NZ_RQXX01000003.1"/>
</dbReference>
<comment type="subcellular location">
    <subcellularLocation>
        <location evidence="1">Periplasm</location>
    </subcellularLocation>
</comment>
<evidence type="ECO:0000313" key="5">
    <source>
        <dbReference type="EMBL" id="RVV98132.1"/>
    </source>
</evidence>
<gene>
    <name evidence="5" type="ORF">EKE94_11820</name>
</gene>
<proteinExistence type="predicted"/>
<sequence length="371" mass="40019">MNRMLATAASIAVGATGAMAETYTYGSWVPASDYINSDALPEVFRRVDEETNGEVQWELIAGGQLAGGVETFAAIQDGLMDAGVAAANYVPNLLPSIATLYGLAVPGDDPVAAAGAANEVMMLHCPSCLEETRNLNQVPMGGYASAPYMLICRDPITRVDQLQGLRVRASGAPLNIMEMAGASTVSVSLADTVSLLQRGGVDCTTGIGDWLKTFGYGDFAKNVTDFSLGVSSPIVGLMINRDVWNGFTEEQKMAHLRAAPWLSAMHTINNFVIGTNETLEDQIANNGVKMVAPENPEEWQAMMDRYLEEQRTTAIEMASNFGVEDPEAFLDAYDEALIKWGKLSEEIGTDVDKFAETLWEEVYSKVDLSTL</sequence>
<accession>A0A438AHG7</accession>
<keyword evidence="6" id="KW-1185">Reference proteome</keyword>
<dbReference type="Proteomes" id="UP000285908">
    <property type="component" value="Unassembled WGS sequence"/>
</dbReference>
<dbReference type="PANTHER" id="PTHR33376:SF15">
    <property type="entry name" value="BLL6794 PROTEIN"/>
    <property type="match status" value="1"/>
</dbReference>
<dbReference type="InterPro" id="IPR038404">
    <property type="entry name" value="TRAP_DctP_sf"/>
</dbReference>
<dbReference type="PANTHER" id="PTHR33376">
    <property type="match status" value="1"/>
</dbReference>